<dbReference type="AlphaFoldDB" id="A0AAQ0BUL8"/>
<evidence type="ECO:0000313" key="4">
    <source>
        <dbReference type="Proteomes" id="UP001056386"/>
    </source>
</evidence>
<keyword evidence="4" id="KW-1185">Reference proteome</keyword>
<dbReference type="Proteomes" id="UP001056386">
    <property type="component" value="Chromosome 1"/>
</dbReference>
<evidence type="ECO:0000313" key="3">
    <source>
        <dbReference type="Proteomes" id="UP000594892"/>
    </source>
</evidence>
<protein>
    <submittedName>
        <fullName evidence="1">Uncharacterized protein</fullName>
    </submittedName>
</protein>
<evidence type="ECO:0000313" key="1">
    <source>
        <dbReference type="EMBL" id="QPQ93131.1"/>
    </source>
</evidence>
<dbReference type="Proteomes" id="UP000594892">
    <property type="component" value="Chromosome 2"/>
</dbReference>
<gene>
    <name evidence="1" type="ORF">I6H06_12620</name>
    <name evidence="2" type="ORF">NFI99_21245</name>
</gene>
<accession>A0AAQ0BUL8</accession>
<proteinExistence type="predicted"/>
<name>A0AAQ0BUL8_BURGL</name>
<organism evidence="1 3">
    <name type="scientific">Burkholderia glumae</name>
    <name type="common">Pseudomonas glumae</name>
    <dbReference type="NCBI Taxonomy" id="337"/>
    <lineage>
        <taxon>Bacteria</taxon>
        <taxon>Pseudomonadati</taxon>
        <taxon>Pseudomonadota</taxon>
        <taxon>Betaproteobacteria</taxon>
        <taxon>Burkholderiales</taxon>
        <taxon>Burkholderiaceae</taxon>
        <taxon>Burkholderia</taxon>
    </lineage>
</organism>
<dbReference type="EMBL" id="CP099587">
    <property type="protein sequence ID" value="USS47373.1"/>
    <property type="molecule type" value="Genomic_DNA"/>
</dbReference>
<dbReference type="RefSeq" id="WP_017433449.1">
    <property type="nucleotide sequence ID" value="NZ_CP021074.1"/>
</dbReference>
<evidence type="ECO:0000313" key="2">
    <source>
        <dbReference type="EMBL" id="USS47373.1"/>
    </source>
</evidence>
<sequence>MSAHWVMLGLAAVVGLMGVVGARDLLRGGLQQRLVPVRVRQPARRTPRD</sequence>
<dbReference type="GeneID" id="45699205"/>
<dbReference type="EMBL" id="CP065601">
    <property type="protein sequence ID" value="QPQ93131.1"/>
    <property type="molecule type" value="Genomic_DNA"/>
</dbReference>
<reference evidence="2" key="2">
    <citation type="submission" date="2022-06" db="EMBL/GenBank/DDBJ databases">
        <title>Draft genome sequence of Burkholderia glumae strain GR20004 isolated from rice panicle showing bacterial panicle blight.</title>
        <authorList>
            <person name="Choi S.Y."/>
            <person name="Lee Y.H."/>
        </authorList>
    </citation>
    <scope>NUCLEOTIDE SEQUENCE</scope>
    <source>
        <strain evidence="2">GR20004</strain>
    </source>
</reference>
<reference evidence="1 3" key="1">
    <citation type="submission" date="2020-12" db="EMBL/GenBank/DDBJ databases">
        <title>FDA dAtabase for Regulatory Grade micrObial Sequences (FDA-ARGOS): Supporting development and validation of Infectious Disease Dx tests.</title>
        <authorList>
            <person name="Minogue T."/>
            <person name="Wolcott M."/>
            <person name="Wasieloski L."/>
            <person name="Aguilar W."/>
            <person name="Moore D."/>
            <person name="Jaissle J."/>
            <person name="Tallon L."/>
            <person name="Sadzewicz L."/>
            <person name="Zhao X."/>
            <person name="Boylan J."/>
            <person name="Ott S."/>
            <person name="Bowen H."/>
            <person name="Vavikolanu K."/>
            <person name="Mehta A."/>
            <person name="Aluvathingal J."/>
            <person name="Nadendla S."/>
            <person name="Yan Y."/>
            <person name="Sichtig H."/>
        </authorList>
    </citation>
    <scope>NUCLEOTIDE SEQUENCE [LARGE SCALE GENOMIC DNA]</scope>
    <source>
        <strain evidence="1 3">FDAARGOS_949</strain>
    </source>
</reference>